<accession>A0A2P0W9V0</accession>
<name>A0A2P0W9V0_9CAUD</name>
<evidence type="ECO:0000313" key="2">
    <source>
        <dbReference type="Proteomes" id="UP000241856"/>
    </source>
</evidence>
<sequence length="86" mass="10300">MNRVDGVIFEGTQGTFFCSDSQPLVYRWNSYRKWWEYIPMNQTNNQICEEYIRQVHSGRWFNASVRPELLCSGIRFKGVKKARRFA</sequence>
<protein>
    <submittedName>
        <fullName evidence="1">Uncharacterized protein</fullName>
    </submittedName>
</protein>
<reference evidence="1 2" key="1">
    <citation type="submission" date="2017-12" db="EMBL/GenBank/DDBJ databases">
        <title>Genomic analysis of a novel phage Ec_L1 lytic to Enterobacter cloacae.</title>
        <authorList>
            <person name="Li Z."/>
            <person name="Ren H."/>
            <person name="Xu Y."/>
        </authorList>
    </citation>
    <scope>NUCLEOTIDE SEQUENCE [LARGE SCALE GENOMIC DNA]</scope>
</reference>
<proteinExistence type="predicted"/>
<dbReference type="EMBL" id="MG732930">
    <property type="protein sequence ID" value="AUV57142.1"/>
    <property type="molecule type" value="Genomic_DNA"/>
</dbReference>
<evidence type="ECO:0000313" key="1">
    <source>
        <dbReference type="EMBL" id="AUV57142.1"/>
    </source>
</evidence>
<gene>
    <name evidence="1" type="ORF">Ec28</name>
</gene>
<dbReference type="Proteomes" id="UP000241856">
    <property type="component" value="Segment"/>
</dbReference>
<keyword evidence="2" id="KW-1185">Reference proteome</keyword>
<organism evidence="1 2">
    <name type="scientific">Enterobacter phage Ec_L1</name>
    <dbReference type="NCBI Taxonomy" id="2070180"/>
    <lineage>
        <taxon>Viruses</taxon>
        <taxon>Duplodnaviria</taxon>
        <taxon>Heunggongvirae</taxon>
        <taxon>Uroviricota</taxon>
        <taxon>Caudoviricetes</taxon>
        <taxon>Drexlerviridae</taxon>
        <taxon>Eclunavirus</taxon>
        <taxon>Eclunavirus EcL1</taxon>
    </lineage>
</organism>